<evidence type="ECO:0000313" key="2">
    <source>
        <dbReference type="Proteomes" id="UP000299102"/>
    </source>
</evidence>
<keyword evidence="2" id="KW-1185">Reference proteome</keyword>
<accession>A0A4C1V7C1</accession>
<dbReference type="Proteomes" id="UP000299102">
    <property type="component" value="Unassembled WGS sequence"/>
</dbReference>
<dbReference type="EMBL" id="BGZK01000290">
    <property type="protein sequence ID" value="GBP34569.1"/>
    <property type="molecule type" value="Genomic_DNA"/>
</dbReference>
<name>A0A4C1V7C1_EUMVA</name>
<dbReference type="AlphaFoldDB" id="A0A4C1V7C1"/>
<sequence length="89" mass="9974">MTFTYYCQGATDARLNVVNVLGRARRADNLQQASSVSRFVLTRRFRLTTIGREAPAGSDELVMDIDGGDFSSAIWRRRVTITWTAEIAC</sequence>
<reference evidence="1 2" key="1">
    <citation type="journal article" date="2019" name="Commun. Biol.">
        <title>The bagworm genome reveals a unique fibroin gene that provides high tensile strength.</title>
        <authorList>
            <person name="Kono N."/>
            <person name="Nakamura H."/>
            <person name="Ohtoshi R."/>
            <person name="Tomita M."/>
            <person name="Numata K."/>
            <person name="Arakawa K."/>
        </authorList>
    </citation>
    <scope>NUCLEOTIDE SEQUENCE [LARGE SCALE GENOMIC DNA]</scope>
</reference>
<gene>
    <name evidence="1" type="ORF">EVAR_85289_1</name>
</gene>
<evidence type="ECO:0000313" key="1">
    <source>
        <dbReference type="EMBL" id="GBP34569.1"/>
    </source>
</evidence>
<proteinExistence type="predicted"/>
<comment type="caution">
    <text evidence="1">The sequence shown here is derived from an EMBL/GenBank/DDBJ whole genome shotgun (WGS) entry which is preliminary data.</text>
</comment>
<protein>
    <submittedName>
        <fullName evidence="1">Uncharacterized protein</fullName>
    </submittedName>
</protein>
<organism evidence="1 2">
    <name type="scientific">Eumeta variegata</name>
    <name type="common">Bagworm moth</name>
    <name type="synonym">Eumeta japonica</name>
    <dbReference type="NCBI Taxonomy" id="151549"/>
    <lineage>
        <taxon>Eukaryota</taxon>
        <taxon>Metazoa</taxon>
        <taxon>Ecdysozoa</taxon>
        <taxon>Arthropoda</taxon>
        <taxon>Hexapoda</taxon>
        <taxon>Insecta</taxon>
        <taxon>Pterygota</taxon>
        <taxon>Neoptera</taxon>
        <taxon>Endopterygota</taxon>
        <taxon>Lepidoptera</taxon>
        <taxon>Glossata</taxon>
        <taxon>Ditrysia</taxon>
        <taxon>Tineoidea</taxon>
        <taxon>Psychidae</taxon>
        <taxon>Oiketicinae</taxon>
        <taxon>Eumeta</taxon>
    </lineage>
</organism>